<dbReference type="OrthoDB" id="47007at2759"/>
<dbReference type="HOGENOM" id="CLU_010194_1_0_1"/>
<dbReference type="STRING" id="1283841.A0A084QZQ0"/>
<evidence type="ECO:0000256" key="4">
    <source>
        <dbReference type="RuleBase" id="RU000363"/>
    </source>
</evidence>
<protein>
    <submittedName>
        <fullName evidence="5">Uncharacterized protein</fullName>
    </submittedName>
</protein>
<dbReference type="PRINTS" id="PR00081">
    <property type="entry name" value="GDHRDH"/>
</dbReference>
<name>A0A084QZQ0_STAC4</name>
<dbReference type="PANTHER" id="PTHR43669">
    <property type="entry name" value="5-KETO-D-GLUCONATE 5-REDUCTASE"/>
    <property type="match status" value="1"/>
</dbReference>
<reference evidence="5 6" key="1">
    <citation type="journal article" date="2014" name="BMC Genomics">
        <title>Comparative genome sequencing reveals chemotype-specific gene clusters in the toxigenic black mold Stachybotrys.</title>
        <authorList>
            <person name="Semeiks J."/>
            <person name="Borek D."/>
            <person name="Otwinowski Z."/>
            <person name="Grishin N.V."/>
        </authorList>
    </citation>
    <scope>NUCLEOTIDE SEQUENCE [LARGE SCALE GENOMIC DNA]</scope>
    <source>
        <strain evidence="5 6">IBT 40285</strain>
    </source>
</reference>
<dbReference type="Pfam" id="PF00106">
    <property type="entry name" value="adh_short"/>
    <property type="match status" value="1"/>
</dbReference>
<proteinExistence type="inferred from homology"/>
<dbReference type="AlphaFoldDB" id="A0A084QZQ0"/>
<keyword evidence="3" id="KW-0560">Oxidoreductase</keyword>
<dbReference type="InterPro" id="IPR002347">
    <property type="entry name" value="SDR_fam"/>
</dbReference>
<dbReference type="PRINTS" id="PR00080">
    <property type="entry name" value="SDRFAMILY"/>
</dbReference>
<evidence type="ECO:0000256" key="1">
    <source>
        <dbReference type="ARBA" id="ARBA00006484"/>
    </source>
</evidence>
<dbReference type="EMBL" id="KL659480">
    <property type="protein sequence ID" value="KFA69435.1"/>
    <property type="molecule type" value="Genomic_DNA"/>
</dbReference>
<dbReference type="GO" id="GO:0016491">
    <property type="term" value="F:oxidoreductase activity"/>
    <property type="evidence" value="ECO:0007669"/>
    <property type="project" value="UniProtKB-KW"/>
</dbReference>
<dbReference type="SUPFAM" id="SSF51735">
    <property type="entry name" value="NAD(P)-binding Rossmann-fold domains"/>
    <property type="match status" value="1"/>
</dbReference>
<dbReference type="InterPro" id="IPR020904">
    <property type="entry name" value="Sc_DH/Rdtase_CS"/>
</dbReference>
<comment type="similarity">
    <text evidence="1 4">Belongs to the short-chain dehydrogenases/reductases (SDR) family.</text>
</comment>
<evidence type="ECO:0000313" key="6">
    <source>
        <dbReference type="Proteomes" id="UP000028524"/>
    </source>
</evidence>
<sequence>MSSNFQGKTVAITGAAGGLGKAITKAFLDAGANVAICDVNQERLNATETEWKDVYASRVLAVLIDITNEEAVNSFVKKITETYGRVDILINNAGVMDSFDPVATTTKSTWDRVIGINLTGAFLATKAAVSAMLAQEEDRGGVILTIGSNASVRGTQAGAAYTASKHALVGLSRNTAGFHGPQGVYSVVLLLGAMGGTNVQDSFRVTGLNREGMARMREMNPGMVEGQTNVLLEDVARFCLFYGERRVAEIANGSCVEVNKNWPVA</sequence>
<accession>A0A084QZQ0</accession>
<dbReference type="PROSITE" id="PS00061">
    <property type="entry name" value="ADH_SHORT"/>
    <property type="match status" value="1"/>
</dbReference>
<dbReference type="InterPro" id="IPR036291">
    <property type="entry name" value="NAD(P)-bd_dom_sf"/>
</dbReference>
<dbReference type="CDD" id="cd05233">
    <property type="entry name" value="SDR_c"/>
    <property type="match status" value="1"/>
</dbReference>
<dbReference type="FunFam" id="3.40.50.720:FF:000084">
    <property type="entry name" value="Short-chain dehydrogenase reductase"/>
    <property type="match status" value="1"/>
</dbReference>
<organism evidence="5 6">
    <name type="scientific">Stachybotrys chlorohalonatus (strain IBT 40285)</name>
    <dbReference type="NCBI Taxonomy" id="1283841"/>
    <lineage>
        <taxon>Eukaryota</taxon>
        <taxon>Fungi</taxon>
        <taxon>Dikarya</taxon>
        <taxon>Ascomycota</taxon>
        <taxon>Pezizomycotina</taxon>
        <taxon>Sordariomycetes</taxon>
        <taxon>Hypocreomycetidae</taxon>
        <taxon>Hypocreales</taxon>
        <taxon>Stachybotryaceae</taxon>
        <taxon>Stachybotrys</taxon>
    </lineage>
</organism>
<dbReference type="OMA" id="NATETEW"/>
<dbReference type="InParanoid" id="A0A084QZQ0"/>
<evidence type="ECO:0000256" key="2">
    <source>
        <dbReference type="ARBA" id="ARBA00022857"/>
    </source>
</evidence>
<dbReference type="Gene3D" id="3.40.50.720">
    <property type="entry name" value="NAD(P)-binding Rossmann-like Domain"/>
    <property type="match status" value="1"/>
</dbReference>
<dbReference type="Proteomes" id="UP000028524">
    <property type="component" value="Unassembled WGS sequence"/>
</dbReference>
<evidence type="ECO:0000256" key="3">
    <source>
        <dbReference type="ARBA" id="ARBA00023002"/>
    </source>
</evidence>
<keyword evidence="2" id="KW-0521">NADP</keyword>
<evidence type="ECO:0000313" key="5">
    <source>
        <dbReference type="EMBL" id="KFA69435.1"/>
    </source>
</evidence>
<dbReference type="PANTHER" id="PTHR43669:SF3">
    <property type="entry name" value="ALCOHOL DEHYDROGENASE, PUTATIVE (AFU_ORTHOLOGUE AFUA_3G03445)-RELATED"/>
    <property type="match status" value="1"/>
</dbReference>
<gene>
    <name evidence="5" type="ORF">S40285_04632</name>
</gene>
<keyword evidence="6" id="KW-1185">Reference proteome</keyword>